<organism evidence="3 4">
    <name type="scientific">Capnocytophaga canimorsus (strain 5)</name>
    <dbReference type="NCBI Taxonomy" id="860228"/>
    <lineage>
        <taxon>Bacteria</taxon>
        <taxon>Pseudomonadati</taxon>
        <taxon>Bacteroidota</taxon>
        <taxon>Flavobacteriia</taxon>
        <taxon>Flavobacteriales</taxon>
        <taxon>Flavobacteriaceae</taxon>
        <taxon>Capnocytophaga</taxon>
    </lineage>
</organism>
<dbReference type="KEGG" id="ccm:Ccan_00690"/>
<protein>
    <submittedName>
        <fullName evidence="3">Uncharacterized protein</fullName>
    </submittedName>
</protein>
<dbReference type="EMBL" id="CP002113">
    <property type="protein sequence ID" value="AEK22191.1"/>
    <property type="molecule type" value="Genomic_DNA"/>
</dbReference>
<keyword evidence="4" id="KW-1185">Reference proteome</keyword>
<reference evidence="3 4" key="1">
    <citation type="journal article" date="2011" name="J. Bacteriol.">
        <title>Complete genome sequence of the dog commensal and human pathogen Capnocytophaga canimorsus strain 5.</title>
        <authorList>
            <person name="Manfredi P."/>
            <person name="Pagni M."/>
            <person name="Cornelis G.R."/>
        </authorList>
    </citation>
    <scope>NUCLEOTIDE SEQUENCE [LARGE SCALE GENOMIC DNA]</scope>
    <source>
        <strain evidence="4">5</strain>
    </source>
</reference>
<feature type="transmembrane region" description="Helical" evidence="2">
    <location>
        <begin position="197"/>
        <end position="214"/>
    </location>
</feature>
<keyword evidence="2" id="KW-1133">Transmembrane helix</keyword>
<evidence type="ECO:0000256" key="2">
    <source>
        <dbReference type="SAM" id="Phobius"/>
    </source>
</evidence>
<keyword evidence="2" id="KW-0472">Membrane</keyword>
<evidence type="ECO:0000256" key="1">
    <source>
        <dbReference type="SAM" id="Coils"/>
    </source>
</evidence>
<accession>F9YPU6</accession>
<gene>
    <name evidence="3" type="ordered locus">Ccan_00690</name>
</gene>
<dbReference type="Proteomes" id="UP000008895">
    <property type="component" value="Chromosome"/>
</dbReference>
<dbReference type="AlphaFoldDB" id="F9YPU6"/>
<evidence type="ECO:0000313" key="3">
    <source>
        <dbReference type="EMBL" id="AEK22191.1"/>
    </source>
</evidence>
<keyword evidence="2" id="KW-0812">Transmembrane</keyword>
<dbReference type="RefSeq" id="WP_013996186.1">
    <property type="nucleotide sequence ID" value="NC_015846.1"/>
</dbReference>
<feature type="coiled-coil region" evidence="1">
    <location>
        <begin position="136"/>
        <end position="163"/>
    </location>
</feature>
<evidence type="ECO:0000313" key="4">
    <source>
        <dbReference type="Proteomes" id="UP000008895"/>
    </source>
</evidence>
<keyword evidence="1" id="KW-0175">Coiled coil</keyword>
<proteinExistence type="predicted"/>
<sequence>MSNLEKFSQALENLNTEAQNLKEIGATYKKIESLCSEYKEINDKATKNNDTLSEILHLQEQGQKKISESMVKIEQERIFFQKEFTQTIQRSFEIITSSLKEIDDNRKLYQEELTESIHNDIDIFSKNNKTLYQDWEKDVRIKLENHKSEIKQLIENERNQIKQIFEIEFSKAVKTLSETIQNESQSIRKKQNTDKNFVLFFSIVIILLCAFIIYKVI</sequence>
<dbReference type="STRING" id="860228.Ccan_00690"/>
<name>F9YPU6_CAPCC</name>
<dbReference type="HOGENOM" id="CLU_1270384_0_0_10"/>